<organism evidence="2 3">
    <name type="scientific">Archangium violaceum Cb vi76</name>
    <dbReference type="NCBI Taxonomy" id="1406225"/>
    <lineage>
        <taxon>Bacteria</taxon>
        <taxon>Pseudomonadati</taxon>
        <taxon>Myxococcota</taxon>
        <taxon>Myxococcia</taxon>
        <taxon>Myxococcales</taxon>
        <taxon>Cystobacterineae</taxon>
        <taxon>Archangiaceae</taxon>
        <taxon>Archangium</taxon>
    </lineage>
</organism>
<reference evidence="2 3" key="1">
    <citation type="submission" date="2014-07" db="EMBL/GenBank/DDBJ databases">
        <title>Draft Genome Sequence of Gephyronic Acid Producer, Cystobacter violaceus Strain Cb vi76.</title>
        <authorList>
            <person name="Stevens D.C."/>
            <person name="Young J."/>
            <person name="Carmichael R."/>
            <person name="Tan J."/>
            <person name="Taylor R.E."/>
        </authorList>
    </citation>
    <scope>NUCLEOTIDE SEQUENCE [LARGE SCALE GENOMIC DNA]</scope>
    <source>
        <strain evidence="2 3">Cb vi76</strain>
    </source>
</reference>
<evidence type="ECO:0000313" key="2">
    <source>
        <dbReference type="EMBL" id="KFA87141.1"/>
    </source>
</evidence>
<dbReference type="InterPro" id="IPR028969">
    <property type="entry name" value="Imm52"/>
</dbReference>
<accession>A0A084SFA6</accession>
<dbReference type="Proteomes" id="UP000028547">
    <property type="component" value="Unassembled WGS sequence"/>
</dbReference>
<proteinExistence type="predicted"/>
<comment type="caution">
    <text evidence="2">The sequence shown here is derived from an EMBL/GenBank/DDBJ whole genome shotgun (WGS) entry which is preliminary data.</text>
</comment>
<evidence type="ECO:0000259" key="1">
    <source>
        <dbReference type="Pfam" id="PF15579"/>
    </source>
</evidence>
<gene>
    <name evidence="2" type="ORF">Q664_49950</name>
</gene>
<feature type="domain" description="Immunity protein 52" evidence="1">
    <location>
        <begin position="3"/>
        <end position="233"/>
    </location>
</feature>
<evidence type="ECO:0000313" key="3">
    <source>
        <dbReference type="Proteomes" id="UP000028547"/>
    </source>
</evidence>
<name>A0A084SFA6_9BACT</name>
<dbReference type="RefSeq" id="WP_043413405.1">
    <property type="nucleotide sequence ID" value="NZ_JPMI01000392.1"/>
</dbReference>
<protein>
    <recommendedName>
        <fullName evidence="1">Immunity protein 52 domain-containing protein</fullName>
    </recommendedName>
</protein>
<dbReference type="Pfam" id="PF15579">
    <property type="entry name" value="Imm52"/>
    <property type="match status" value="1"/>
</dbReference>
<dbReference type="EMBL" id="JPMI01000392">
    <property type="protein sequence ID" value="KFA87141.1"/>
    <property type="molecule type" value="Genomic_DNA"/>
</dbReference>
<dbReference type="AlphaFoldDB" id="A0A084SFA6"/>
<sequence>MRETYYAGICWGARKDSAEECARRAEAYFHLLSRCDPIYTRWFEQADSRKKALQLRFEPTAETFTRFFKKRTYQEGRDGFMLWVWTGHEEGHGGLATLRCGSAAEFVPNNCLLYLPKEEPEEERVLQVDVLAQVLRAMVLAWEPDWGFITSGDFRDSLSPQGIAGTFVGWLTYFSRRRGEVPPLPEPVRVQPVEDQGTLLLLTPERLTASNPEHLALGQRVQEVLHARGLLEPVVSRRPAT</sequence>